<feature type="region of interest" description="Disordered" evidence="2">
    <location>
        <begin position="3195"/>
        <end position="3229"/>
    </location>
</feature>
<dbReference type="InterPro" id="IPR050168">
    <property type="entry name" value="AAA_ATPase_domain"/>
</dbReference>
<gene>
    <name evidence="4" type="primary">ftsH</name>
</gene>
<feature type="transmembrane region" description="Helical" evidence="3">
    <location>
        <begin position="2265"/>
        <end position="2283"/>
    </location>
</feature>
<evidence type="ECO:0000256" key="3">
    <source>
        <dbReference type="SAM" id="Phobius"/>
    </source>
</evidence>
<keyword evidence="3" id="KW-1133">Transmembrane helix</keyword>
<evidence type="ECO:0000313" key="4">
    <source>
        <dbReference type="EMBL" id="ALO20928.1"/>
    </source>
</evidence>
<dbReference type="PANTHER" id="PTHR23077">
    <property type="entry name" value="AAA-FAMILY ATPASE"/>
    <property type="match status" value="1"/>
</dbReference>
<feature type="coiled-coil region" evidence="1">
    <location>
        <begin position="2135"/>
        <end position="2182"/>
    </location>
</feature>
<proteinExistence type="predicted"/>
<keyword evidence="3" id="KW-0812">Transmembrane</keyword>
<evidence type="ECO:0000256" key="1">
    <source>
        <dbReference type="SAM" id="Coils"/>
    </source>
</evidence>
<dbReference type="SUPFAM" id="SSF52540">
    <property type="entry name" value="P-loop containing nucleoside triphosphate hydrolases"/>
    <property type="match status" value="1"/>
</dbReference>
<dbReference type="EMBL" id="KT624730">
    <property type="protein sequence ID" value="ALO20928.1"/>
    <property type="molecule type" value="Genomic_DNA"/>
</dbReference>
<geneLocation type="chloroplast" evidence="4"/>
<dbReference type="GO" id="GO:0051301">
    <property type="term" value="P:cell division"/>
    <property type="evidence" value="ECO:0007669"/>
    <property type="project" value="UniProtKB-KW"/>
</dbReference>
<keyword evidence="1" id="KW-0175">Coiled coil</keyword>
<dbReference type="InterPro" id="IPR027417">
    <property type="entry name" value="P-loop_NTPase"/>
</dbReference>
<sequence length="3955" mass="465541">MSKKLFFSKKYIFLQNLLYHSIYLSEKNKQTLGKFNNFVIRSEKSLSLHSEAVQLFDAHPLLRQVYLSKRNAEVYQTAYNPSLLPQTCMTESYKVTPATNPSSSDPDLFQPSTMQLYKVNPVTSPSKRKAWGTQKGLQSWGKSEGDLLKKCRGLEDGGWKKKKRLQLYANSEKIKKNLYKNSLKLFNSDFHKNSNLISSEVKKNSLTKNFFNFKNFNYNKKIKLQNIKNEKKFIDKFLNISSKNLPYKKSFFCYWLLPFMGFVSCFTTINSYIFLNSNEVNKNGLNNFFLLQSIGIKFQQNCAINKNKNFQYNLLNSSISKEQTDKNLSINSANISYLKSFSKNQTINDNNFKNSSFNDYSQKKVNSNSLKILIKKLYYFYYKDLEKNIINPENQNSQGFNNFLNILNNFYFNNLNIKTRNYLPFFYNMLPLNNLKTKESTFKVIWLNSSLNSYFLSNQSKLKINKFLSNSKKVFELSFKKWSFLNITNKDFILQKSNFKKINNFNSFLNSEYFIFCQKLEKDTYSILNDLFYTSFDKYSTNLDKNFNITNLSFLLEIDKNFYLPNLSNKKIYKNPILSFQTASILLDRLITPTFVNKLDNWISQNLVEQIKAYLLNFKKSTSSLNLSKVIKNKMNFNRSNKTYQRKVLNNNIKLPSDELQVDKIFSSLSIFNFTNPKINILEFYNYKKNKINSKKNLNSKLWIDNNFKNSNIKKDKNLVENTIFFLTKKKIPIIQNFQRTKGTWLKIPFVNNQLVNNNKTIIFKKISDSKLQFRFIPNFYKTKKIYLFVNNKINFKLRLNNLKNIIKSVQENFYKPLFNNSSLDRENDLYTRPINTFSNLNEEKIHLDRKNEDLNKFNKDSLYYLIFNSLKDSLEKIITENFIQKRFLLYNLRTYKDNINKIPKLCHSKLIFKKKVIKKNFNNFKPLNCIQIYKNKLFNNKPLGWLTYFNNLINLPIYNPPSSSYSDFPQPYIMQLYTPATSPFISSCKRKAGGTQKGLQSWGSSEGVNRNGLQSCGKSEGDILKRRKRCRGLQSWEIVAQLCCAKNSFSIIKLNNPIWMTNLNSFKNFKNKTLFFILKEKKNLFLDSLFVKKIFHKKERKSYLLNYKYYFMDKIYRPSNLVFNKKNSLNNILESNQRKDNSVSSQSKLIKENLTKKLIQNKESNLIYPISFNEKSRMILDLNLPIDLTTQMKNFKKITNFSKYINFLSTKIKKIWLNPSNIKSQKKMKKKKFPKKFLYLSKAKINFIKINSVYQNSSKRKARVLNVEEEKIYKLIPPSQFVKKLSLSKVLERSSWYATFGVIPVNKENFNLKLPKSTSIFSGLNKKIIKFRNYRYFSKPKISLIFNKNNSKVYSQGIFKNLIKLNKNKSFCLQNFSKFKILNFSEKRNKLINNLNSLDSRFINLGYSKKCLIKQNFTNFKTKPKLKKKQFNSLKSLKLEKIFRSYLSKKINRMNFLVCGAKSKNKNFFLKDNLNSSLCFKGLKSLKIHLINKLILKSELSFEKRVLRLIKNFKNIKLLESNSLISPCRLNKKFFIKTKMNLKVKNFFSPNLLLKNDSFIKKIYLNNKLKNFYENSLDLTLNNIKGFSHYLSSLDEEKYEIKKDRKEKQREESHRGKKRQRSYPRPVWFDYNLYTKFLKLRHFEREKTLTIKRQNSRKVFFSNPKFLNFYSNFTSTEKSHLKYYPFLIDTHELKNIYKTTNLLRQKIYRNYKQKWLKINLKTNYLNNYDNRMKNQERIFPESLENKNGNKLTWLFNSRYFSFFANKNFYVISRNTLIDLKRLFCKSYWLRSNLNPYLNRVNYYLAKMKELTKNYHLNLSIKNFLIETTFNSSKREIKNQEDFWKFSKQLKKKFPYPYKDIISNTINLEPLTSWGMRNGWIPMMENEKVRNNLKKNANNLELYGNINIKNYLQSENYLNSTFSKNWQIARNLTEYQRIIFQRIQQAILNIRKNLKLNWKTKTLPSKMGYQKLPTPKSIKRVKFGKGIPLEIQNNCPINFYGDISKLRTMWTLNKSNLAYFKASNKRKNIWINYKLREQREYNQTKKIIYQMSTKLNNLLNEKYIMTDKGNELSNLSLSKTLTIKPFFNRFIINNLSIDFYPENISKNANLNQLSSKTLLEEEINALEDIDYTVGIEKFKHSLEIYESKFRRKENKLSYLGFLNKKTNKLSILRELKKQLLTKSTSRNKKFQIKTSFLSEAFKNTKSLKINLVKPTYLNLIFFNKFTTEYNYWWNSFSLKLIPEFKNMGNSNVNKNHIRNFYPNDLIIWVSTFLFHFCALLFLINSAEIRELIKFNIILFSNIFKTYLDISLKVSNTLFENFNAFNTSNYKNNLNYFSKKLKNSISIKEKNKNIKQFYFNDINSGAMLWLNQSIKMNLNTNSKEISFIASNFKLYSFAIQFFISSKKEILDQLKPLNVMLNQTKVNISNKVNSKNKIKTYNINFFSELIYLSFLHILTKILLHKNKQNLLVFNKKILSSKVQRDLFDIQPSVSNQISDSLIASICKDSLNPLKEKQNFYINEYKLFNKKLGLLSTSLILTLRNKDLIKKMLYINKKTFPLTKYYLVNLLKLTLSLSSNGLFWIYSFFLKSLDIFQFIMGCIYLFLEKPGELILDWIAYAFVVKWSSDLITIIPDVVDSSRMHSFLKISRGVRPFLITNSLYGSPTSNNSFLFSLSLLFSGLIQRGMLNIYETLIEKWYQPENDLIIRQKKGIIFWDLWSEVLIEVAEDANINLSELTSLKEEQNRLLEKLEEYGLEDSQVSIINFNNKNSRIKKIWVTKLSPEVNQPRNISKNFYFIQRKPYYLLKNHYENSTYKNEKIQDLTFSKKRLALINQTRGIDKKFENQLLRISCKGNWSMRSIDQFLNYQGKDTELFIQKSPSKSFLHIPSIKYSQSALQPIGTIVCQIFSGLFKQQIAKNILIIGSSVAPCMTESYKVTPSLGRESLGLQRPNKVWVAPQHSEAQTKFELGFPVPPTSNSSSAMLGLVAQQSGAKFSQPSYFPQQGKSWGLYDKAPFSCKRNAGGFLIPRLKKLKEGGLLRISSRRGGTRVGETKNETLFIQAIAGETELKIITDNAHRYSTMYGGVPVGIKLLKDVFETLSFHTPCIFLLEDIHHIGIRRPFLISDQIELGKDTDFGSEKEEIHEKNQVIYELSKHLITHYKKPYRGDFSLLIPTNHFCFNLFKGVSSAQIRNNQIPLSNSLNSDSSNEIKDLSSKPKDESQSRWSENGESKNNILSTSLQIKSNNLLAPPATSPFSVLLLKQDTKLNAQQVVKEIPWAGFSTEKLTLISKSNYSIRVKIALLADMALSNLSVKLDMITDLLIIIDSVKGNRGFIVFATTHIPYVLDPALRRPGRFDETISLPLIPNLFSRWEILKTNLQNLTKSSPYSSFSRGLSIDFTNISGIFTTTLHSEAMQGNPSNKCGVTNDLSKFSHKFLTFNTKLKFQQSGSITLKNTFKNENLISNYLTLTYHLNNKHQQFIYPFQIKNYLFKKNSEILNTNLTVKKIFTSIKNFITLRNQNSKNYSSKIFINMVARTYFYVSQILTNFSLQDSPKVSSIFINTKVKDKLPYSNSASNEETLKLSKKTGQKYFDTKLKKKEEKNFTIPPFFVFDSSIYLSLYTSKKTLKKYFTHLISGKLGELLIFSPNNSKPNSKYYSKSNHFIANTGLMNLYGIDKTWRSATSLLFSLITKRYIYNKNLIIPKLFYFSNYSSLNDTPTPPTSNILLPLKRYENYRQTFYTEQIKNKANFQGKTLQVILELHQQQRFIKRLYKLPLREFFRSEIINDKLTGLSNSLITLSPVEKTINFSTNMNWYYRNGILNRHRNYLNNQWWNGQLNEHNVESTFLSDIDWRHTFVESIGDIFIDFPDSDQFYHVKNRRWMLTSNSWENCFSFEKTSLDKIFNQYMFDCFTQAYNSLDQYREILDFYAFTSLNECMLKEFKEITIINLFKRLSNSN</sequence>
<keyword evidence="4" id="KW-0934">Plastid</keyword>
<keyword evidence="3" id="KW-0472">Membrane</keyword>
<feature type="compositionally biased region" description="Low complexity" evidence="2">
    <location>
        <begin position="3196"/>
        <end position="3205"/>
    </location>
</feature>
<feature type="transmembrane region" description="Helical" evidence="3">
    <location>
        <begin position="251"/>
        <end position="275"/>
    </location>
</feature>
<protein>
    <submittedName>
        <fullName evidence="4">Cell division protein</fullName>
    </submittedName>
</protein>
<dbReference type="Gene3D" id="1.10.8.60">
    <property type="match status" value="1"/>
</dbReference>
<feature type="coiled-coil region" evidence="1">
    <location>
        <begin position="2725"/>
        <end position="2755"/>
    </location>
</feature>
<keyword evidence="4" id="KW-0150">Chloroplast</keyword>
<keyword evidence="4" id="KW-0131">Cell cycle</keyword>
<name>A0A0S2IBQ8_9CHLO</name>
<feature type="compositionally biased region" description="Basic and acidic residues" evidence="2">
    <location>
        <begin position="3206"/>
        <end position="3228"/>
    </location>
</feature>
<organism evidence="4">
    <name type="scientific">Microglena monadina</name>
    <dbReference type="NCBI Taxonomy" id="47904"/>
    <lineage>
        <taxon>Eukaryota</taxon>
        <taxon>Viridiplantae</taxon>
        <taxon>Chlorophyta</taxon>
        <taxon>core chlorophytes</taxon>
        <taxon>Chlorophyceae</taxon>
        <taxon>CS clade</taxon>
        <taxon>Chlamydomonadales</taxon>
        <taxon>Chlamydomonadaceae</taxon>
        <taxon>Microglena</taxon>
    </lineage>
</organism>
<dbReference type="PANTHER" id="PTHR23077:SF117">
    <property type="entry name" value="AAA+ ATPASE DOMAIN-CONTAINING PROTEIN"/>
    <property type="match status" value="1"/>
</dbReference>
<evidence type="ECO:0000256" key="2">
    <source>
        <dbReference type="SAM" id="MobiDB-lite"/>
    </source>
</evidence>
<dbReference type="Gene3D" id="3.40.50.300">
    <property type="entry name" value="P-loop containing nucleotide triphosphate hydrolases"/>
    <property type="match status" value="1"/>
</dbReference>
<keyword evidence="4" id="KW-0132">Cell division</keyword>
<dbReference type="GO" id="GO:0016887">
    <property type="term" value="F:ATP hydrolysis activity"/>
    <property type="evidence" value="ECO:0007669"/>
    <property type="project" value="TreeGrafter"/>
</dbReference>
<accession>A0A0S2IBQ8</accession>
<reference evidence="4" key="1">
    <citation type="journal article" date="2015" name="BMC Evol. Biol.">
        <title>Chloroplast phylogenomic analysis of chlorophyte green algae identifies a novel lineage sister to the Sphaeropleales (Chlorophyceae).</title>
        <authorList>
            <person name="Lemieux C."/>
            <person name="Vincent A.T."/>
            <person name="Labarre A."/>
            <person name="Otis C."/>
            <person name="Turmel M."/>
        </authorList>
    </citation>
    <scope>NUCLEOTIDE SEQUENCE</scope>
</reference>